<dbReference type="InterPro" id="IPR036864">
    <property type="entry name" value="Zn2-C6_fun-type_DNA-bd_sf"/>
</dbReference>
<proteinExistence type="predicted"/>
<dbReference type="GeneID" id="54353283"/>
<dbReference type="RefSeq" id="XP_033450819.1">
    <property type="nucleotide sequence ID" value="XM_033595616.1"/>
</dbReference>
<accession>A0A6A5RQ53</accession>
<keyword evidence="3" id="KW-0862">Zinc</keyword>
<keyword evidence="5" id="KW-0238">DNA-binding</keyword>
<keyword evidence="2" id="KW-0479">Metal-binding</keyword>
<dbReference type="GO" id="GO:0000981">
    <property type="term" value="F:DNA-binding transcription factor activity, RNA polymerase II-specific"/>
    <property type="evidence" value="ECO:0007669"/>
    <property type="project" value="InterPro"/>
</dbReference>
<name>A0A6A5RQ53_9PLEO</name>
<dbReference type="GO" id="GO:0005634">
    <property type="term" value="C:nucleus"/>
    <property type="evidence" value="ECO:0007669"/>
    <property type="project" value="UniProtKB-SubCell"/>
</dbReference>
<dbReference type="SMART" id="SM00066">
    <property type="entry name" value="GAL4"/>
    <property type="match status" value="1"/>
</dbReference>
<evidence type="ECO:0000256" key="9">
    <source>
        <dbReference type="SAM" id="MobiDB-lite"/>
    </source>
</evidence>
<dbReference type="CDD" id="cd00067">
    <property type="entry name" value="GAL4"/>
    <property type="match status" value="1"/>
</dbReference>
<dbReference type="Pfam" id="PF04082">
    <property type="entry name" value="Fungal_trans"/>
    <property type="match status" value="1"/>
</dbReference>
<dbReference type="PROSITE" id="PS00463">
    <property type="entry name" value="ZN2_CY6_FUNGAL_1"/>
    <property type="match status" value="1"/>
</dbReference>
<reference evidence="11" key="1">
    <citation type="journal article" date="2020" name="Stud. Mycol.">
        <title>101 Dothideomycetes genomes: a test case for predicting lifestyles and emergence of pathogens.</title>
        <authorList>
            <person name="Haridas S."/>
            <person name="Albert R."/>
            <person name="Binder M."/>
            <person name="Bloem J."/>
            <person name="Labutti K."/>
            <person name="Salamov A."/>
            <person name="Andreopoulos B."/>
            <person name="Baker S."/>
            <person name="Barry K."/>
            <person name="Bills G."/>
            <person name="Bluhm B."/>
            <person name="Cannon C."/>
            <person name="Castanera R."/>
            <person name="Culley D."/>
            <person name="Daum C."/>
            <person name="Ezra D."/>
            <person name="Gonzalez J."/>
            <person name="Henrissat B."/>
            <person name="Kuo A."/>
            <person name="Liang C."/>
            <person name="Lipzen A."/>
            <person name="Lutzoni F."/>
            <person name="Magnuson J."/>
            <person name="Mondo S."/>
            <person name="Nolan M."/>
            <person name="Ohm R."/>
            <person name="Pangilinan J."/>
            <person name="Park H.-J."/>
            <person name="Ramirez L."/>
            <person name="Alfaro M."/>
            <person name="Sun H."/>
            <person name="Tritt A."/>
            <person name="Yoshinaga Y."/>
            <person name="Zwiers L.-H."/>
            <person name="Turgeon B."/>
            <person name="Goodwin S."/>
            <person name="Spatafora J."/>
            <person name="Crous P."/>
            <person name="Grigoriev I."/>
        </authorList>
    </citation>
    <scope>NUCLEOTIDE SEQUENCE</scope>
    <source>
        <strain evidence="11">CBS 183.55</strain>
    </source>
</reference>
<gene>
    <name evidence="11" type="ORF">M421DRAFT_58581</name>
</gene>
<dbReference type="OrthoDB" id="3364175at2759"/>
<evidence type="ECO:0000256" key="5">
    <source>
        <dbReference type="ARBA" id="ARBA00023125"/>
    </source>
</evidence>
<dbReference type="PANTHER" id="PTHR47782">
    <property type="entry name" value="ZN(II)2CYS6 TRANSCRIPTION FACTOR (EUROFUNG)-RELATED"/>
    <property type="match status" value="1"/>
</dbReference>
<keyword evidence="12" id="KW-1185">Reference proteome</keyword>
<evidence type="ECO:0000256" key="2">
    <source>
        <dbReference type="ARBA" id="ARBA00022723"/>
    </source>
</evidence>
<dbReference type="CDD" id="cd12148">
    <property type="entry name" value="fungal_TF_MHR"/>
    <property type="match status" value="1"/>
</dbReference>
<keyword evidence="6" id="KW-0804">Transcription</keyword>
<dbReference type="GO" id="GO:0043565">
    <property type="term" value="F:sequence-specific DNA binding"/>
    <property type="evidence" value="ECO:0007669"/>
    <property type="project" value="TreeGrafter"/>
</dbReference>
<sequence>MSLINTDQSANASEPRATISQAESRPRKRSRITVACAKCRRKKSRCDGLYPNCSSCAEHGFKCAYSNTGALTRSSAPKELTAGLESQVAILREQIAKLTSRVDGLEGESSCRFLDSATVQCRGVPIDPTPLTCSDPNTALEAEDPTDGIGSVAFTEEEHSAFFGPTSNIAFTRQIIRTTNQVLHNAAFAGTPISLGASGVKNHVIHVSRPLSPGPDLLSFAGEASIKAEPFLLPPTGEMTSLIGLYFTTTGLLYPFIDRRKFLESYRQMIDLGISSVRRSWLGLLNMIFAIATSASWGHDPTVTADARTSRSDSFYRCAVTLSDRQIRYVTSLEVGKHFQHRTTQMLLLTSMYLQGTEYSVGTWNVHGLAVKAAYQLGLHSPDDLGSVNNTTMSQRTRNYISSSP</sequence>
<evidence type="ECO:0000259" key="10">
    <source>
        <dbReference type="PROSITE" id="PS50048"/>
    </source>
</evidence>
<dbReference type="Gene3D" id="4.10.240.10">
    <property type="entry name" value="Zn(2)-C6 fungal-type DNA-binding domain"/>
    <property type="match status" value="1"/>
</dbReference>
<dbReference type="InterPro" id="IPR052202">
    <property type="entry name" value="Yeast_MetPath_Reg"/>
</dbReference>
<feature type="coiled-coil region" evidence="8">
    <location>
        <begin position="81"/>
        <end position="108"/>
    </location>
</feature>
<evidence type="ECO:0000256" key="6">
    <source>
        <dbReference type="ARBA" id="ARBA00023163"/>
    </source>
</evidence>
<keyword evidence="7" id="KW-0539">Nucleus</keyword>
<feature type="domain" description="Zn(2)-C6 fungal-type" evidence="10">
    <location>
        <begin position="35"/>
        <end position="65"/>
    </location>
</feature>
<evidence type="ECO:0000313" key="11">
    <source>
        <dbReference type="EMBL" id="KAF1930571.1"/>
    </source>
</evidence>
<dbReference type="Proteomes" id="UP000800082">
    <property type="component" value="Unassembled WGS sequence"/>
</dbReference>
<dbReference type="PROSITE" id="PS50048">
    <property type="entry name" value="ZN2_CY6_FUNGAL_2"/>
    <property type="match status" value="1"/>
</dbReference>
<feature type="region of interest" description="Disordered" evidence="9">
    <location>
        <begin position="1"/>
        <end position="26"/>
    </location>
</feature>
<evidence type="ECO:0000256" key="7">
    <source>
        <dbReference type="ARBA" id="ARBA00023242"/>
    </source>
</evidence>
<dbReference type="GO" id="GO:0008270">
    <property type="term" value="F:zinc ion binding"/>
    <property type="evidence" value="ECO:0007669"/>
    <property type="project" value="InterPro"/>
</dbReference>
<evidence type="ECO:0000256" key="1">
    <source>
        <dbReference type="ARBA" id="ARBA00004123"/>
    </source>
</evidence>
<evidence type="ECO:0000256" key="4">
    <source>
        <dbReference type="ARBA" id="ARBA00023015"/>
    </source>
</evidence>
<dbReference type="PANTHER" id="PTHR47782:SF12">
    <property type="entry name" value="ZN(II)2CYS6 TRANSCRIPTION FACTOR (EUROFUNG)"/>
    <property type="match status" value="1"/>
</dbReference>
<keyword evidence="4" id="KW-0805">Transcription regulation</keyword>
<dbReference type="InterPro" id="IPR007219">
    <property type="entry name" value="XnlR_reg_dom"/>
</dbReference>
<comment type="subcellular location">
    <subcellularLocation>
        <location evidence="1">Nucleus</location>
    </subcellularLocation>
</comment>
<dbReference type="InterPro" id="IPR001138">
    <property type="entry name" value="Zn2Cys6_DnaBD"/>
</dbReference>
<dbReference type="SUPFAM" id="SSF57701">
    <property type="entry name" value="Zn2/Cys6 DNA-binding domain"/>
    <property type="match status" value="1"/>
</dbReference>
<keyword evidence="8" id="KW-0175">Coiled coil</keyword>
<evidence type="ECO:0000313" key="12">
    <source>
        <dbReference type="Proteomes" id="UP000800082"/>
    </source>
</evidence>
<dbReference type="GO" id="GO:0006351">
    <property type="term" value="P:DNA-templated transcription"/>
    <property type="evidence" value="ECO:0007669"/>
    <property type="project" value="InterPro"/>
</dbReference>
<dbReference type="Pfam" id="PF00172">
    <property type="entry name" value="Zn_clus"/>
    <property type="match status" value="1"/>
</dbReference>
<feature type="compositionally biased region" description="Polar residues" evidence="9">
    <location>
        <begin position="1"/>
        <end position="23"/>
    </location>
</feature>
<organism evidence="11 12">
    <name type="scientific">Didymella exigua CBS 183.55</name>
    <dbReference type="NCBI Taxonomy" id="1150837"/>
    <lineage>
        <taxon>Eukaryota</taxon>
        <taxon>Fungi</taxon>
        <taxon>Dikarya</taxon>
        <taxon>Ascomycota</taxon>
        <taxon>Pezizomycotina</taxon>
        <taxon>Dothideomycetes</taxon>
        <taxon>Pleosporomycetidae</taxon>
        <taxon>Pleosporales</taxon>
        <taxon>Pleosporineae</taxon>
        <taxon>Didymellaceae</taxon>
        <taxon>Didymella</taxon>
    </lineage>
</organism>
<dbReference type="GO" id="GO:0045944">
    <property type="term" value="P:positive regulation of transcription by RNA polymerase II"/>
    <property type="evidence" value="ECO:0007669"/>
    <property type="project" value="TreeGrafter"/>
</dbReference>
<evidence type="ECO:0000256" key="8">
    <source>
        <dbReference type="SAM" id="Coils"/>
    </source>
</evidence>
<protein>
    <recommendedName>
        <fullName evidence="10">Zn(2)-C6 fungal-type domain-containing protein</fullName>
    </recommendedName>
</protein>
<evidence type="ECO:0000256" key="3">
    <source>
        <dbReference type="ARBA" id="ARBA00022833"/>
    </source>
</evidence>
<dbReference type="EMBL" id="ML978963">
    <property type="protein sequence ID" value="KAF1930571.1"/>
    <property type="molecule type" value="Genomic_DNA"/>
</dbReference>
<dbReference type="AlphaFoldDB" id="A0A6A5RQ53"/>